<dbReference type="SUPFAM" id="SSF116734">
    <property type="entry name" value="DNA methylase specificity domain"/>
    <property type="match status" value="1"/>
</dbReference>
<proteinExistence type="inferred from homology"/>
<dbReference type="InterPro" id="IPR044946">
    <property type="entry name" value="Restrct_endonuc_typeI_TRD_sf"/>
</dbReference>
<comment type="caution">
    <text evidence="5">The sequence shown here is derived from an EMBL/GenBank/DDBJ whole genome shotgun (WGS) entry which is preliminary data.</text>
</comment>
<comment type="similarity">
    <text evidence="1">Belongs to the type-I restriction system S methylase family.</text>
</comment>
<evidence type="ECO:0000256" key="3">
    <source>
        <dbReference type="ARBA" id="ARBA00023125"/>
    </source>
</evidence>
<dbReference type="GO" id="GO:0003677">
    <property type="term" value="F:DNA binding"/>
    <property type="evidence" value="ECO:0007669"/>
    <property type="project" value="UniProtKB-KW"/>
</dbReference>
<feature type="domain" description="Type I restriction modification DNA specificity" evidence="4">
    <location>
        <begin position="265"/>
        <end position="450"/>
    </location>
</feature>
<evidence type="ECO:0000259" key="4">
    <source>
        <dbReference type="Pfam" id="PF01420"/>
    </source>
</evidence>
<dbReference type="PANTHER" id="PTHR43140:SF1">
    <property type="entry name" value="TYPE I RESTRICTION ENZYME ECOKI SPECIFICITY SUBUNIT"/>
    <property type="match status" value="1"/>
</dbReference>
<dbReference type="AlphaFoldDB" id="A0A644XVQ1"/>
<dbReference type="Pfam" id="PF01420">
    <property type="entry name" value="Methylase_S"/>
    <property type="match status" value="1"/>
</dbReference>
<keyword evidence="3" id="KW-0238">DNA-binding</keyword>
<organism evidence="5">
    <name type="scientific">bioreactor metagenome</name>
    <dbReference type="NCBI Taxonomy" id="1076179"/>
    <lineage>
        <taxon>unclassified sequences</taxon>
        <taxon>metagenomes</taxon>
        <taxon>ecological metagenomes</taxon>
    </lineage>
</organism>
<name>A0A644XVQ1_9ZZZZ</name>
<dbReference type="Gene3D" id="1.10.287.1120">
    <property type="entry name" value="Bipartite methylase S protein"/>
    <property type="match status" value="1"/>
</dbReference>
<dbReference type="PANTHER" id="PTHR43140">
    <property type="entry name" value="TYPE-1 RESTRICTION ENZYME ECOKI SPECIFICITY PROTEIN"/>
    <property type="match status" value="1"/>
</dbReference>
<gene>
    <name evidence="5" type="ORF">SDC9_66721</name>
</gene>
<reference evidence="5" key="1">
    <citation type="submission" date="2019-08" db="EMBL/GenBank/DDBJ databases">
        <authorList>
            <person name="Kucharzyk K."/>
            <person name="Murdoch R.W."/>
            <person name="Higgins S."/>
            <person name="Loffler F."/>
        </authorList>
    </citation>
    <scope>NUCLEOTIDE SEQUENCE</scope>
</reference>
<evidence type="ECO:0000313" key="5">
    <source>
        <dbReference type="EMBL" id="MPM20292.1"/>
    </source>
</evidence>
<evidence type="ECO:0000256" key="2">
    <source>
        <dbReference type="ARBA" id="ARBA00022747"/>
    </source>
</evidence>
<protein>
    <recommendedName>
        <fullName evidence="4">Type I restriction modification DNA specificity domain-containing protein</fullName>
    </recommendedName>
</protein>
<dbReference type="InterPro" id="IPR051212">
    <property type="entry name" value="Type-I_RE_S_subunit"/>
</dbReference>
<dbReference type="Gene3D" id="3.90.220.20">
    <property type="entry name" value="DNA methylase specificity domains"/>
    <property type="match status" value="1"/>
</dbReference>
<dbReference type="GO" id="GO:0009307">
    <property type="term" value="P:DNA restriction-modification system"/>
    <property type="evidence" value="ECO:0007669"/>
    <property type="project" value="UniProtKB-KW"/>
</dbReference>
<evidence type="ECO:0000256" key="1">
    <source>
        <dbReference type="ARBA" id="ARBA00010923"/>
    </source>
</evidence>
<sequence>MLPEHRQKIVDALLNFEDCDIAKIFPKWHFYYNKQGIRLTEVDSESKSVLDTLIKENMTTYPLKAKSVKIDETEIPLTGYPSKEEAGVIVSKLKSYNFKEDDFKVICAKGNQYWIDGEGAVVGRGAVGIQPTKYGVGTFNIKTAKSKGLTDVIIEIVPVFTNDYEIIPYSPNEEENEKQIADFMARYITKPFEYRENAVGVELNFNKEFYVPETVESTDIIIDELIKLQNELKDKRFSFNDVLTKGLNPNVELKDSGIEWLGKIPKHWEVKRLKEISKVESSGIDKKIIEDEKLIKIVNYVDVYNNQKHELYNSDDYMVVSTSIEKTKSKKLKKGDILITPSSETVEDIGISSVVMEDLADTLFSYHILRIQFFRNMDINFKKYVFNNTFVQNYFSSTSTGTTRKILSLSKIYNLQIPIPPLPEQQAIADYLDVQSEKIDRIIENINKQLSSLAQLKNSLVNECVTGKREILGNAGFQTAVLNSNS</sequence>
<dbReference type="InterPro" id="IPR000055">
    <property type="entry name" value="Restrct_endonuc_typeI_TRD"/>
</dbReference>
<keyword evidence="2" id="KW-0680">Restriction system</keyword>
<dbReference type="EMBL" id="VSSQ01003351">
    <property type="protein sequence ID" value="MPM20292.1"/>
    <property type="molecule type" value="Genomic_DNA"/>
</dbReference>
<accession>A0A644XVQ1</accession>